<name>A0A9Q1IWV0_SYNKA</name>
<dbReference type="Proteomes" id="UP001152622">
    <property type="component" value="Chromosome 6"/>
</dbReference>
<sequence>MYQGDSRHGPAGIVNLRFSHGYEQTWVRGHGNNRTSRRIPASHAQPLPAHTNHICSKMPSVQEKFNTEAATLSCQDWKLGKNREISTAGELFPNTRDQAAPAQGHDRETARGQEITTGYQTSFQIPSNSVLLDFCASKDQISSGKSSPGPDKAVE</sequence>
<dbReference type="AlphaFoldDB" id="A0A9Q1IWV0"/>
<accession>A0A9Q1IWV0</accession>
<dbReference type="EMBL" id="JAINUF010000006">
    <property type="protein sequence ID" value="KAJ8355690.1"/>
    <property type="molecule type" value="Genomic_DNA"/>
</dbReference>
<proteinExistence type="predicted"/>
<gene>
    <name evidence="1" type="ORF">SKAU_G00184840</name>
</gene>
<reference evidence="1" key="1">
    <citation type="journal article" date="2023" name="Science">
        <title>Genome structures resolve the early diversification of teleost fishes.</title>
        <authorList>
            <person name="Parey E."/>
            <person name="Louis A."/>
            <person name="Montfort J."/>
            <person name="Bouchez O."/>
            <person name="Roques C."/>
            <person name="Iampietro C."/>
            <person name="Lluch J."/>
            <person name="Castinel A."/>
            <person name="Donnadieu C."/>
            <person name="Desvignes T."/>
            <person name="Floi Bucao C."/>
            <person name="Jouanno E."/>
            <person name="Wen M."/>
            <person name="Mejri S."/>
            <person name="Dirks R."/>
            <person name="Jansen H."/>
            <person name="Henkel C."/>
            <person name="Chen W.J."/>
            <person name="Zahm M."/>
            <person name="Cabau C."/>
            <person name="Klopp C."/>
            <person name="Thompson A.W."/>
            <person name="Robinson-Rechavi M."/>
            <person name="Braasch I."/>
            <person name="Lecointre G."/>
            <person name="Bobe J."/>
            <person name="Postlethwait J.H."/>
            <person name="Berthelot C."/>
            <person name="Roest Crollius H."/>
            <person name="Guiguen Y."/>
        </authorList>
    </citation>
    <scope>NUCLEOTIDE SEQUENCE</scope>
    <source>
        <strain evidence="1">WJC10195</strain>
    </source>
</reference>
<organism evidence="1 2">
    <name type="scientific">Synaphobranchus kaupii</name>
    <name type="common">Kaup's arrowtooth eel</name>
    <dbReference type="NCBI Taxonomy" id="118154"/>
    <lineage>
        <taxon>Eukaryota</taxon>
        <taxon>Metazoa</taxon>
        <taxon>Chordata</taxon>
        <taxon>Craniata</taxon>
        <taxon>Vertebrata</taxon>
        <taxon>Euteleostomi</taxon>
        <taxon>Actinopterygii</taxon>
        <taxon>Neopterygii</taxon>
        <taxon>Teleostei</taxon>
        <taxon>Anguilliformes</taxon>
        <taxon>Synaphobranchidae</taxon>
        <taxon>Synaphobranchus</taxon>
    </lineage>
</organism>
<protein>
    <submittedName>
        <fullName evidence="1">Uncharacterized protein</fullName>
    </submittedName>
</protein>
<keyword evidence="2" id="KW-1185">Reference proteome</keyword>
<comment type="caution">
    <text evidence="1">The sequence shown here is derived from an EMBL/GenBank/DDBJ whole genome shotgun (WGS) entry which is preliminary data.</text>
</comment>
<evidence type="ECO:0000313" key="1">
    <source>
        <dbReference type="EMBL" id="KAJ8355690.1"/>
    </source>
</evidence>
<evidence type="ECO:0000313" key="2">
    <source>
        <dbReference type="Proteomes" id="UP001152622"/>
    </source>
</evidence>